<gene>
    <name evidence="7" type="ORF">WJX81_003051</name>
</gene>
<dbReference type="GO" id="GO:0046872">
    <property type="term" value="F:metal ion binding"/>
    <property type="evidence" value="ECO:0007669"/>
    <property type="project" value="UniProtKB-KW"/>
</dbReference>
<dbReference type="SUPFAM" id="SSF102114">
    <property type="entry name" value="Radical SAM enzymes"/>
    <property type="match status" value="1"/>
</dbReference>
<dbReference type="GO" id="GO:0051536">
    <property type="term" value="F:iron-sulfur cluster binding"/>
    <property type="evidence" value="ECO:0007669"/>
    <property type="project" value="UniProtKB-KW"/>
</dbReference>
<feature type="domain" description="Arsenosugar biosynthesis radical SAM protein ArsS-like C-terminal" evidence="6">
    <location>
        <begin position="273"/>
        <end position="412"/>
    </location>
</feature>
<keyword evidence="2" id="KW-0479">Metal-binding</keyword>
<evidence type="ECO:0000313" key="7">
    <source>
        <dbReference type="EMBL" id="KAK9844053.1"/>
    </source>
</evidence>
<evidence type="ECO:0000256" key="4">
    <source>
        <dbReference type="ARBA" id="ARBA00023014"/>
    </source>
</evidence>
<evidence type="ECO:0000259" key="5">
    <source>
        <dbReference type="Pfam" id="PF04055"/>
    </source>
</evidence>
<feature type="domain" description="Radical SAM core" evidence="5">
    <location>
        <begin position="116"/>
        <end position="254"/>
    </location>
</feature>
<name>A0AAW1SF34_9CHLO</name>
<dbReference type="PANTHER" id="PTHR43728:SF1">
    <property type="entry name" value="FE-S OXIDOREDUCTASE"/>
    <property type="match status" value="1"/>
</dbReference>
<dbReference type="Pfam" id="PF12345">
    <property type="entry name" value="DUF3641"/>
    <property type="match status" value="1"/>
</dbReference>
<dbReference type="AlphaFoldDB" id="A0AAW1SF34"/>
<dbReference type="InterPro" id="IPR024521">
    <property type="entry name" value="ArsS-like_C"/>
</dbReference>
<evidence type="ECO:0008006" key="9">
    <source>
        <dbReference type="Google" id="ProtNLM"/>
    </source>
</evidence>
<evidence type="ECO:0000256" key="3">
    <source>
        <dbReference type="ARBA" id="ARBA00023004"/>
    </source>
</evidence>
<dbReference type="Gene3D" id="3.20.20.70">
    <property type="entry name" value="Aldolase class I"/>
    <property type="match status" value="1"/>
</dbReference>
<dbReference type="Pfam" id="PF04055">
    <property type="entry name" value="Radical_SAM"/>
    <property type="match status" value="1"/>
</dbReference>
<dbReference type="NCBIfam" id="TIGR04167">
    <property type="entry name" value="rSAM_SeCys"/>
    <property type="match status" value="1"/>
</dbReference>
<keyword evidence="8" id="KW-1185">Reference proteome</keyword>
<accession>A0AAW1SF34</accession>
<dbReference type="InterPro" id="IPR013785">
    <property type="entry name" value="Aldolase_TIM"/>
</dbReference>
<dbReference type="InterPro" id="IPR058240">
    <property type="entry name" value="rSAM_sf"/>
</dbReference>
<sequence>MCPYQRALGLAQQHTRSPLPCTGNLVLRRRAPTACAAAQLRTSLIPQTLEELEHDNEGRALAERLASEGQAALTREERRARQRSLDALGVPPFLAVAREHGVTPLRRGEAAVLQLNIGLYCNQACSHCHVESSPLRTEAMDATTAARCIELLRSGRAGVHTVDLTGGAPEINPQFRYLVREARALGLEVIDRCNLTVLQEPGQEDLPAFLADHQVRVVASLPCYTPSNVDAQRGGGVFQRSIAGLRALNAVGYGRPGSALELDLVYNPGGPFLAPDQATLEASYRVELREAFGIEFSRLLCLNNMPIKRYVDFLLRRGQLQEYMQLLVKSFNPAAAEGVMCRDTVSVGWDGRVYDCDFNQQLALGLRLPGRAAGPLTVFDVASLDELTGAPIVCDNHCFGCTAGAGFGCQGAPEAATN</sequence>
<keyword evidence="4" id="KW-0411">Iron-sulfur</keyword>
<protein>
    <recommendedName>
        <fullName evidence="9">Fe-S oxidoreductase</fullName>
    </recommendedName>
</protein>
<dbReference type="EMBL" id="JALJOU010000004">
    <property type="protein sequence ID" value="KAK9844053.1"/>
    <property type="molecule type" value="Genomic_DNA"/>
</dbReference>
<dbReference type="Proteomes" id="UP001445335">
    <property type="component" value="Unassembled WGS sequence"/>
</dbReference>
<keyword evidence="1" id="KW-0949">S-adenosyl-L-methionine</keyword>
<dbReference type="InterPro" id="IPR026351">
    <property type="entry name" value="rSAM_ArsS-like"/>
</dbReference>
<organism evidence="7 8">
    <name type="scientific">Elliptochloris bilobata</name>
    <dbReference type="NCBI Taxonomy" id="381761"/>
    <lineage>
        <taxon>Eukaryota</taxon>
        <taxon>Viridiplantae</taxon>
        <taxon>Chlorophyta</taxon>
        <taxon>core chlorophytes</taxon>
        <taxon>Trebouxiophyceae</taxon>
        <taxon>Trebouxiophyceae incertae sedis</taxon>
        <taxon>Elliptochloris clade</taxon>
        <taxon>Elliptochloris</taxon>
    </lineage>
</organism>
<evidence type="ECO:0000313" key="8">
    <source>
        <dbReference type="Proteomes" id="UP001445335"/>
    </source>
</evidence>
<dbReference type="SFLD" id="SFLDS00029">
    <property type="entry name" value="Radical_SAM"/>
    <property type="match status" value="1"/>
</dbReference>
<reference evidence="7 8" key="1">
    <citation type="journal article" date="2024" name="Nat. Commun.">
        <title>Phylogenomics reveals the evolutionary origins of lichenization in chlorophyte algae.</title>
        <authorList>
            <person name="Puginier C."/>
            <person name="Libourel C."/>
            <person name="Otte J."/>
            <person name="Skaloud P."/>
            <person name="Haon M."/>
            <person name="Grisel S."/>
            <person name="Petersen M."/>
            <person name="Berrin J.G."/>
            <person name="Delaux P.M."/>
            <person name="Dal Grande F."/>
            <person name="Keller J."/>
        </authorList>
    </citation>
    <scope>NUCLEOTIDE SEQUENCE [LARGE SCALE GENOMIC DNA]</scope>
    <source>
        <strain evidence="7 8">SAG 245.80</strain>
    </source>
</reference>
<keyword evidence="3" id="KW-0408">Iron</keyword>
<evidence type="ECO:0000256" key="2">
    <source>
        <dbReference type="ARBA" id="ARBA00022723"/>
    </source>
</evidence>
<dbReference type="PANTHER" id="PTHR43728">
    <property type="entry name" value="SLR0304 PROTEIN"/>
    <property type="match status" value="1"/>
</dbReference>
<dbReference type="InterPro" id="IPR007197">
    <property type="entry name" value="rSAM"/>
</dbReference>
<dbReference type="CDD" id="cd01335">
    <property type="entry name" value="Radical_SAM"/>
    <property type="match status" value="1"/>
</dbReference>
<proteinExistence type="predicted"/>
<dbReference type="GO" id="GO:0003824">
    <property type="term" value="F:catalytic activity"/>
    <property type="evidence" value="ECO:0007669"/>
    <property type="project" value="InterPro"/>
</dbReference>
<evidence type="ECO:0000256" key="1">
    <source>
        <dbReference type="ARBA" id="ARBA00022691"/>
    </source>
</evidence>
<evidence type="ECO:0000259" key="6">
    <source>
        <dbReference type="Pfam" id="PF12345"/>
    </source>
</evidence>
<comment type="caution">
    <text evidence="7">The sequence shown here is derived from an EMBL/GenBank/DDBJ whole genome shotgun (WGS) entry which is preliminary data.</text>
</comment>